<dbReference type="CDD" id="cd11577">
    <property type="entry name" value="GH71"/>
    <property type="match status" value="1"/>
</dbReference>
<dbReference type="EMBL" id="VYYT01000096">
    <property type="protein sequence ID" value="KAK2770419.1"/>
    <property type="molecule type" value="Genomic_DNA"/>
</dbReference>
<evidence type="ECO:0000313" key="1">
    <source>
        <dbReference type="EMBL" id="KAK2770419.1"/>
    </source>
</evidence>
<gene>
    <name evidence="1" type="ORF">CKAH01_14762</name>
</gene>
<protein>
    <submittedName>
        <fullName evidence="1">Alpha-glucanase</fullName>
    </submittedName>
</protein>
<dbReference type="Proteomes" id="UP001281614">
    <property type="component" value="Unassembled WGS sequence"/>
</dbReference>
<reference evidence="1" key="1">
    <citation type="submission" date="2023-02" db="EMBL/GenBank/DDBJ databases">
        <title>Colletotrichum kahawae CIFC_Que2 genome sequencing and assembly.</title>
        <authorList>
            <person name="Baroncelli R."/>
        </authorList>
    </citation>
    <scope>NUCLEOTIDE SEQUENCE</scope>
    <source>
        <strain evidence="1">CIFC_Que2</strain>
    </source>
</reference>
<dbReference type="InterPro" id="IPR005197">
    <property type="entry name" value="Glyco_hydro_71"/>
</dbReference>
<dbReference type="AlphaFoldDB" id="A0AAE0D865"/>
<proteinExistence type="predicted"/>
<name>A0AAE0D865_COLKA</name>
<dbReference type="Pfam" id="PF03659">
    <property type="entry name" value="Glyco_hydro_71"/>
    <property type="match status" value="1"/>
</dbReference>
<sequence>MAERLFKAGDFGQANATFRQCFCLLETSIRSEPIDVYQALFFDIPYRIPTAALLSVYLSHLHRLLNVKRMGEPIAIIARLMYQAHVRALQLTQIIRQMHNITADYYTEIRGTHDLASLEARMEALRLHGIEKNPEKCQEIIQNFDGILTHTAERFGEFSEEVISVENWKIASAIGLTLTSSAFVQICEAHIARLHGSNGSRQQCEWNVETLERYNHTKYYLYKFFMESGDIEAAVKYSASPARFRHEGRPFVSTFEGTAQAEDWVDFKAQTGCFFLPDWSSDGAKRAMERAGGVADGLFSWDLWTWGGHDIDTYTDASYDELLGGKPYMSPVSPWFYTNMPGFSKNWLWRGDHAWYDRWVQVDW</sequence>
<evidence type="ECO:0000313" key="2">
    <source>
        <dbReference type="Proteomes" id="UP001281614"/>
    </source>
</evidence>
<accession>A0AAE0D865</accession>
<organism evidence="1 2">
    <name type="scientific">Colletotrichum kahawae</name>
    <name type="common">Coffee berry disease fungus</name>
    <dbReference type="NCBI Taxonomy" id="34407"/>
    <lineage>
        <taxon>Eukaryota</taxon>
        <taxon>Fungi</taxon>
        <taxon>Dikarya</taxon>
        <taxon>Ascomycota</taxon>
        <taxon>Pezizomycotina</taxon>
        <taxon>Sordariomycetes</taxon>
        <taxon>Hypocreomycetidae</taxon>
        <taxon>Glomerellales</taxon>
        <taxon>Glomerellaceae</taxon>
        <taxon>Colletotrichum</taxon>
        <taxon>Colletotrichum gloeosporioides species complex</taxon>
    </lineage>
</organism>
<keyword evidence="2" id="KW-1185">Reference proteome</keyword>
<dbReference type="GO" id="GO:0051118">
    <property type="term" value="F:glucan endo-1,3-alpha-glucosidase activity"/>
    <property type="evidence" value="ECO:0007669"/>
    <property type="project" value="InterPro"/>
</dbReference>
<comment type="caution">
    <text evidence="1">The sequence shown here is derived from an EMBL/GenBank/DDBJ whole genome shotgun (WGS) entry which is preliminary data.</text>
</comment>